<dbReference type="SUPFAM" id="SSF49764">
    <property type="entry name" value="HSP20-like chaperones"/>
    <property type="match status" value="1"/>
</dbReference>
<sequence length="210" mass="22960">MSLWTPRHPPGFSSLFRMLDDFDRYAQQAGAGAGGAVIPGIVGGDTSSSVAMTIAPKFDIAEHENSYKLQGELPGVPPENVNIEFTDPQTLVISGRVERERVEGDPAAGLIEGGGEGKGKIEGKKEEGKEKEKGKEGEKKEGERKEGEGEGKPEPKYWLTERSYGEFSRVFNFPVPVDQDKVQAKFKDGVLDIVVPKMEKKGGRKKIEIK</sequence>
<dbReference type="EMBL" id="MU839831">
    <property type="protein sequence ID" value="KAK1756725.1"/>
    <property type="molecule type" value="Genomic_DNA"/>
</dbReference>
<dbReference type="CDD" id="cd06464">
    <property type="entry name" value="ACD_sHsps-like"/>
    <property type="match status" value="1"/>
</dbReference>
<dbReference type="InterPro" id="IPR031107">
    <property type="entry name" value="Small_HSP"/>
</dbReference>
<dbReference type="PANTHER" id="PTHR11527">
    <property type="entry name" value="HEAT-SHOCK PROTEIN 20 FAMILY MEMBER"/>
    <property type="match status" value="1"/>
</dbReference>
<feature type="domain" description="SHSP" evidence="5">
    <location>
        <begin position="49"/>
        <end position="210"/>
    </location>
</feature>
<organism evidence="6 7">
    <name type="scientific">Echria macrotheca</name>
    <dbReference type="NCBI Taxonomy" id="438768"/>
    <lineage>
        <taxon>Eukaryota</taxon>
        <taxon>Fungi</taxon>
        <taxon>Dikarya</taxon>
        <taxon>Ascomycota</taxon>
        <taxon>Pezizomycotina</taxon>
        <taxon>Sordariomycetes</taxon>
        <taxon>Sordariomycetidae</taxon>
        <taxon>Sordariales</taxon>
        <taxon>Schizotheciaceae</taxon>
        <taxon>Echria</taxon>
    </lineage>
</organism>
<dbReference type="Pfam" id="PF00011">
    <property type="entry name" value="HSP20"/>
    <property type="match status" value="1"/>
</dbReference>
<dbReference type="InterPro" id="IPR002068">
    <property type="entry name" value="A-crystallin/Hsp20_dom"/>
</dbReference>
<evidence type="ECO:0000259" key="5">
    <source>
        <dbReference type="PROSITE" id="PS01031"/>
    </source>
</evidence>
<dbReference type="PROSITE" id="PS01031">
    <property type="entry name" value="SHSP"/>
    <property type="match status" value="1"/>
</dbReference>
<proteinExistence type="inferred from homology"/>
<dbReference type="Proteomes" id="UP001239445">
    <property type="component" value="Unassembled WGS sequence"/>
</dbReference>
<accession>A0AAJ0BEB8</accession>
<feature type="compositionally biased region" description="Basic and acidic residues" evidence="4">
    <location>
        <begin position="115"/>
        <end position="155"/>
    </location>
</feature>
<evidence type="ECO:0000256" key="3">
    <source>
        <dbReference type="RuleBase" id="RU003616"/>
    </source>
</evidence>
<reference evidence="6" key="1">
    <citation type="submission" date="2023-06" db="EMBL/GenBank/DDBJ databases">
        <title>Genome-scale phylogeny and comparative genomics of the fungal order Sordariales.</title>
        <authorList>
            <consortium name="Lawrence Berkeley National Laboratory"/>
            <person name="Hensen N."/>
            <person name="Bonometti L."/>
            <person name="Westerberg I."/>
            <person name="Brannstrom I.O."/>
            <person name="Guillou S."/>
            <person name="Cros-Aarteil S."/>
            <person name="Calhoun S."/>
            <person name="Haridas S."/>
            <person name="Kuo A."/>
            <person name="Mondo S."/>
            <person name="Pangilinan J."/>
            <person name="Riley R."/>
            <person name="Labutti K."/>
            <person name="Andreopoulos B."/>
            <person name="Lipzen A."/>
            <person name="Chen C."/>
            <person name="Yanf M."/>
            <person name="Daum C."/>
            <person name="Ng V."/>
            <person name="Clum A."/>
            <person name="Steindorff A."/>
            <person name="Ohm R."/>
            <person name="Martin F."/>
            <person name="Silar P."/>
            <person name="Natvig D."/>
            <person name="Lalanne C."/>
            <person name="Gautier V."/>
            <person name="Ament-Velasquez S.L."/>
            <person name="Kruys A."/>
            <person name="Hutchinson M.I."/>
            <person name="Powell A.J."/>
            <person name="Barry K."/>
            <person name="Miller A.N."/>
            <person name="Grigoriev I.V."/>
            <person name="Debuchy R."/>
            <person name="Gladieux P."/>
            <person name="Thoren M.H."/>
            <person name="Johannesson H."/>
        </authorList>
    </citation>
    <scope>NUCLEOTIDE SEQUENCE</scope>
    <source>
        <strain evidence="6">PSN4</strain>
    </source>
</reference>
<comment type="caution">
    <text evidence="6">The sequence shown here is derived from an EMBL/GenBank/DDBJ whole genome shotgun (WGS) entry which is preliminary data.</text>
</comment>
<gene>
    <name evidence="6" type="ORF">QBC47DRAFT_421868</name>
</gene>
<dbReference type="AlphaFoldDB" id="A0AAJ0BEB8"/>
<evidence type="ECO:0000313" key="7">
    <source>
        <dbReference type="Proteomes" id="UP001239445"/>
    </source>
</evidence>
<dbReference type="Gene3D" id="2.60.40.790">
    <property type="match status" value="1"/>
</dbReference>
<protein>
    <submittedName>
        <fullName evidence="6">HSP20-like chaperone</fullName>
    </submittedName>
</protein>
<keyword evidence="7" id="KW-1185">Reference proteome</keyword>
<feature type="region of interest" description="Disordered" evidence="4">
    <location>
        <begin position="102"/>
        <end position="158"/>
    </location>
</feature>
<evidence type="ECO:0000313" key="6">
    <source>
        <dbReference type="EMBL" id="KAK1756725.1"/>
    </source>
</evidence>
<keyword evidence="1" id="KW-0346">Stress response</keyword>
<evidence type="ECO:0000256" key="2">
    <source>
        <dbReference type="PROSITE-ProRule" id="PRU00285"/>
    </source>
</evidence>
<evidence type="ECO:0000256" key="4">
    <source>
        <dbReference type="SAM" id="MobiDB-lite"/>
    </source>
</evidence>
<name>A0AAJ0BEB8_9PEZI</name>
<comment type="similarity">
    <text evidence="2 3">Belongs to the small heat shock protein (HSP20) family.</text>
</comment>
<dbReference type="InterPro" id="IPR008978">
    <property type="entry name" value="HSP20-like_chaperone"/>
</dbReference>
<evidence type="ECO:0000256" key="1">
    <source>
        <dbReference type="ARBA" id="ARBA00023016"/>
    </source>
</evidence>